<dbReference type="GO" id="GO:0016020">
    <property type="term" value="C:membrane"/>
    <property type="evidence" value="ECO:0007669"/>
    <property type="project" value="TreeGrafter"/>
</dbReference>
<evidence type="ECO:0000259" key="1">
    <source>
        <dbReference type="PROSITE" id="PS50191"/>
    </source>
</evidence>
<dbReference type="InterPro" id="IPR036273">
    <property type="entry name" value="CRAL/TRIO_N_dom_sf"/>
</dbReference>
<reference evidence="2 3" key="1">
    <citation type="journal article" date="2024" name="BMC Genomics">
        <title>De novo assembly and annotation of Popillia japonica's genome with initial clues to its potential as an invasive pest.</title>
        <authorList>
            <person name="Cucini C."/>
            <person name="Boschi S."/>
            <person name="Funari R."/>
            <person name="Cardaioli E."/>
            <person name="Iannotti N."/>
            <person name="Marturano G."/>
            <person name="Paoli F."/>
            <person name="Bruttini M."/>
            <person name="Carapelli A."/>
            <person name="Frati F."/>
            <person name="Nardi F."/>
        </authorList>
    </citation>
    <scope>NUCLEOTIDE SEQUENCE [LARGE SCALE GENOMIC DNA]</scope>
    <source>
        <strain evidence="2">DMR45628</strain>
    </source>
</reference>
<dbReference type="CDD" id="cd00170">
    <property type="entry name" value="SEC14"/>
    <property type="match status" value="1"/>
</dbReference>
<dbReference type="PANTHER" id="PTHR10174">
    <property type="entry name" value="ALPHA-TOCOPHEROL TRANSFER PROTEIN-RELATED"/>
    <property type="match status" value="1"/>
</dbReference>
<comment type="caution">
    <text evidence="2">The sequence shown here is derived from an EMBL/GenBank/DDBJ whole genome shotgun (WGS) entry which is preliminary data.</text>
</comment>
<gene>
    <name evidence="2" type="ORF">QE152_g5155</name>
</gene>
<dbReference type="Gene3D" id="1.10.8.20">
    <property type="entry name" value="N-terminal domain of phosphatidylinositol transfer protein sec14p"/>
    <property type="match status" value="1"/>
</dbReference>
<dbReference type="Proteomes" id="UP001458880">
    <property type="component" value="Unassembled WGS sequence"/>
</dbReference>
<dbReference type="SUPFAM" id="SSF52087">
    <property type="entry name" value="CRAL/TRIO domain"/>
    <property type="match status" value="1"/>
</dbReference>
<dbReference type="AlphaFoldDB" id="A0AAW1MTQ4"/>
<dbReference type="PRINTS" id="PR00180">
    <property type="entry name" value="CRETINALDHBP"/>
</dbReference>
<protein>
    <submittedName>
        <fullName evidence="2">CRAL/TRIO domain</fullName>
    </submittedName>
</protein>
<dbReference type="InterPro" id="IPR011074">
    <property type="entry name" value="CRAL/TRIO_N_dom"/>
</dbReference>
<name>A0AAW1MTQ4_POPJA</name>
<dbReference type="InterPro" id="IPR036865">
    <property type="entry name" value="CRAL-TRIO_dom_sf"/>
</dbReference>
<feature type="domain" description="CRAL-TRIO" evidence="1">
    <location>
        <begin position="101"/>
        <end position="264"/>
    </location>
</feature>
<evidence type="ECO:0000313" key="2">
    <source>
        <dbReference type="EMBL" id="KAK9751271.1"/>
    </source>
</evidence>
<proteinExistence type="predicted"/>
<dbReference type="PROSITE" id="PS50191">
    <property type="entry name" value="CRAL_TRIO"/>
    <property type="match status" value="1"/>
</dbReference>
<sequence length="297" mass="34071">MATTQANPFQIEAGPLSEEAQVIAAKELHETPENVAQSLEILRELIEADQSIHYETDDDFLKIFLRPTKFYAKSAFELMHRIAEYRDKYKSIFDNLMPDGERDTFANYNVVNILKDRDQLGRRICLINAGKTWDTSRVTNDQLLRCLYLIQLGAMLEPETQVRGIVVIMDLKDMGMKQVTALTPAFALRLIGFIQEAMPLRLKELHILHNPFVFNVAWGIIKPLLTEKTNKRTHFHSGDMASLHKFIDPAFLPVDFGGTKEKINYSGKDWLPAIDNYLDFIKKWNACGKRKLSLNVV</sequence>
<evidence type="ECO:0000313" key="3">
    <source>
        <dbReference type="Proteomes" id="UP001458880"/>
    </source>
</evidence>
<dbReference type="GO" id="GO:1902936">
    <property type="term" value="F:phosphatidylinositol bisphosphate binding"/>
    <property type="evidence" value="ECO:0007669"/>
    <property type="project" value="TreeGrafter"/>
</dbReference>
<keyword evidence="3" id="KW-1185">Reference proteome</keyword>
<dbReference type="SMART" id="SM01100">
    <property type="entry name" value="CRAL_TRIO_N"/>
    <property type="match status" value="1"/>
</dbReference>
<organism evidence="2 3">
    <name type="scientific">Popillia japonica</name>
    <name type="common">Japanese beetle</name>
    <dbReference type="NCBI Taxonomy" id="7064"/>
    <lineage>
        <taxon>Eukaryota</taxon>
        <taxon>Metazoa</taxon>
        <taxon>Ecdysozoa</taxon>
        <taxon>Arthropoda</taxon>
        <taxon>Hexapoda</taxon>
        <taxon>Insecta</taxon>
        <taxon>Pterygota</taxon>
        <taxon>Neoptera</taxon>
        <taxon>Endopterygota</taxon>
        <taxon>Coleoptera</taxon>
        <taxon>Polyphaga</taxon>
        <taxon>Scarabaeiformia</taxon>
        <taxon>Scarabaeidae</taxon>
        <taxon>Rutelinae</taxon>
        <taxon>Popillia</taxon>
    </lineage>
</organism>
<dbReference type="SUPFAM" id="SSF46938">
    <property type="entry name" value="CRAL/TRIO N-terminal domain"/>
    <property type="match status" value="1"/>
</dbReference>
<dbReference type="Gene3D" id="3.40.525.10">
    <property type="entry name" value="CRAL-TRIO lipid binding domain"/>
    <property type="match status" value="1"/>
</dbReference>
<accession>A0AAW1MTQ4</accession>
<dbReference type="PANTHER" id="PTHR10174:SF212">
    <property type="entry name" value="MIP26555P1"/>
    <property type="match status" value="1"/>
</dbReference>
<dbReference type="Pfam" id="PF00650">
    <property type="entry name" value="CRAL_TRIO"/>
    <property type="match status" value="1"/>
</dbReference>
<dbReference type="InterPro" id="IPR001251">
    <property type="entry name" value="CRAL-TRIO_dom"/>
</dbReference>
<dbReference type="SMART" id="SM00516">
    <property type="entry name" value="SEC14"/>
    <property type="match status" value="1"/>
</dbReference>
<dbReference type="EMBL" id="JASPKY010000029">
    <property type="protein sequence ID" value="KAK9751271.1"/>
    <property type="molecule type" value="Genomic_DNA"/>
</dbReference>